<dbReference type="InterPro" id="IPR019952">
    <property type="entry name" value="F420_OxRdatse_Rv1855c_pred"/>
</dbReference>
<dbReference type="Proteomes" id="UP000093894">
    <property type="component" value="Unassembled WGS sequence"/>
</dbReference>
<dbReference type="GO" id="GO:0046306">
    <property type="term" value="P:alkanesulfonate catabolic process"/>
    <property type="evidence" value="ECO:0007669"/>
    <property type="project" value="TreeGrafter"/>
</dbReference>
<dbReference type="InterPro" id="IPR036661">
    <property type="entry name" value="Luciferase-like_sf"/>
</dbReference>
<dbReference type="AlphaFoldDB" id="A0A853M3J5"/>
<evidence type="ECO:0000256" key="4">
    <source>
        <dbReference type="ARBA" id="ARBA00023033"/>
    </source>
</evidence>
<gene>
    <name evidence="6" type="ORF">A5628_06815</name>
</gene>
<protein>
    <submittedName>
        <fullName evidence="6">LLM class F420-dependent oxidoreductase</fullName>
    </submittedName>
</protein>
<evidence type="ECO:0000313" key="6">
    <source>
        <dbReference type="EMBL" id="OBJ60758.1"/>
    </source>
</evidence>
<keyword evidence="2" id="KW-0288">FMN</keyword>
<dbReference type="Pfam" id="PF00296">
    <property type="entry name" value="Bac_luciferase"/>
    <property type="match status" value="1"/>
</dbReference>
<keyword evidence="1" id="KW-0285">Flavoprotein</keyword>
<comment type="caution">
    <text evidence="6">The sequence shown here is derived from an EMBL/GenBank/DDBJ whole genome shotgun (WGS) entry which is preliminary data.</text>
</comment>
<dbReference type="GO" id="GO:0008726">
    <property type="term" value="F:alkanesulfonate monooxygenase activity"/>
    <property type="evidence" value="ECO:0007669"/>
    <property type="project" value="TreeGrafter"/>
</dbReference>
<proteinExistence type="predicted"/>
<dbReference type="EMBL" id="LZLG01000066">
    <property type="protein sequence ID" value="OBJ60758.1"/>
    <property type="molecule type" value="Genomic_DNA"/>
</dbReference>
<dbReference type="InterPro" id="IPR050172">
    <property type="entry name" value="SsuD_RutA_monooxygenase"/>
</dbReference>
<keyword evidence="4" id="KW-0503">Monooxygenase</keyword>
<dbReference type="PANTHER" id="PTHR42847:SF8">
    <property type="entry name" value="CONSERVED PROTEIN"/>
    <property type="match status" value="1"/>
</dbReference>
<sequence>MKLGLHLDDYTWNSANGSLPALLSRIARTAEHGGFSRLSVTDHVWQTSAHGVESDPMLEAYTTLGFIAAETNSLELLTLVSAVTYRPPGLLAKMVTTLDVLSGGRAMLGLGAGWNQEEATGLGLEFGPNRVRFERLEEALQVCLQMFSDSTKSFRGRYYTLASTLNSPMPQAKPRPRILVGGGGERRTLRLAARYADACNVYGGPDAGQKLAVLREHCRRVDRDYDTIEKTAILALDPNGPDGPDGLLRRLAALRDLGFDSVMGAVPGIDSMTPLETLITKVLPKVASW</sequence>
<dbReference type="NCBIfam" id="TIGR03560">
    <property type="entry name" value="F420_Rv1855c"/>
    <property type="match status" value="1"/>
</dbReference>
<organism evidence="6 7">
    <name type="scientific">Mycobacterium colombiense</name>
    <dbReference type="NCBI Taxonomy" id="339268"/>
    <lineage>
        <taxon>Bacteria</taxon>
        <taxon>Bacillati</taxon>
        <taxon>Actinomycetota</taxon>
        <taxon>Actinomycetes</taxon>
        <taxon>Mycobacteriales</taxon>
        <taxon>Mycobacteriaceae</taxon>
        <taxon>Mycobacterium</taxon>
        <taxon>Mycobacterium avium complex (MAC)</taxon>
    </lineage>
</organism>
<name>A0A853M3J5_9MYCO</name>
<evidence type="ECO:0000259" key="5">
    <source>
        <dbReference type="Pfam" id="PF00296"/>
    </source>
</evidence>
<evidence type="ECO:0000313" key="7">
    <source>
        <dbReference type="Proteomes" id="UP000093894"/>
    </source>
</evidence>
<evidence type="ECO:0000256" key="3">
    <source>
        <dbReference type="ARBA" id="ARBA00023002"/>
    </source>
</evidence>
<evidence type="ECO:0000256" key="2">
    <source>
        <dbReference type="ARBA" id="ARBA00022643"/>
    </source>
</evidence>
<accession>A0A853M3J5</accession>
<dbReference type="Gene3D" id="3.20.20.30">
    <property type="entry name" value="Luciferase-like domain"/>
    <property type="match status" value="1"/>
</dbReference>
<dbReference type="PANTHER" id="PTHR42847">
    <property type="entry name" value="ALKANESULFONATE MONOOXYGENASE"/>
    <property type="match status" value="1"/>
</dbReference>
<feature type="domain" description="Luciferase-like" evidence="5">
    <location>
        <begin position="23"/>
        <end position="229"/>
    </location>
</feature>
<keyword evidence="3" id="KW-0560">Oxidoreductase</keyword>
<reference evidence="6 7" key="1">
    <citation type="submission" date="2016-06" db="EMBL/GenBank/DDBJ databases">
        <authorList>
            <person name="Sutton G."/>
            <person name="Brinkac L."/>
            <person name="Sanka R."/>
            <person name="Adams M."/>
            <person name="Lau E."/>
            <person name="Garcia-Basteiro A."/>
            <person name="Lopez-Varela E."/>
            <person name="Palencia S."/>
        </authorList>
    </citation>
    <scope>NUCLEOTIDE SEQUENCE [LARGE SCALE GENOMIC DNA]</scope>
    <source>
        <strain evidence="6 7">1164983.0</strain>
    </source>
</reference>
<dbReference type="RefSeq" id="WP_065052240.1">
    <property type="nucleotide sequence ID" value="NZ_LZKW01000092.1"/>
</dbReference>
<dbReference type="SUPFAM" id="SSF51679">
    <property type="entry name" value="Bacterial luciferase-like"/>
    <property type="match status" value="1"/>
</dbReference>
<evidence type="ECO:0000256" key="1">
    <source>
        <dbReference type="ARBA" id="ARBA00022630"/>
    </source>
</evidence>
<dbReference type="InterPro" id="IPR011251">
    <property type="entry name" value="Luciferase-like_dom"/>
</dbReference>